<keyword evidence="3" id="KW-1185">Reference proteome</keyword>
<accession>A0A1E4TYD3</accession>
<proteinExistence type="predicted"/>
<dbReference type="Gene3D" id="3.40.630.30">
    <property type="match status" value="1"/>
</dbReference>
<reference evidence="3" key="1">
    <citation type="submission" date="2016-05" db="EMBL/GenBank/DDBJ databases">
        <title>Comparative genomics of biotechnologically important yeasts.</title>
        <authorList>
            <consortium name="DOE Joint Genome Institute"/>
            <person name="Riley R."/>
            <person name="Haridas S."/>
            <person name="Wolfe K.H."/>
            <person name="Lopes M.R."/>
            <person name="Hittinger C.T."/>
            <person name="Goker M."/>
            <person name="Salamov A."/>
            <person name="Wisecaver J."/>
            <person name="Long T.M."/>
            <person name="Aerts A.L."/>
            <person name="Barry K."/>
            <person name="Choi C."/>
            <person name="Clum A."/>
            <person name="Coughlan A.Y."/>
            <person name="Deshpande S."/>
            <person name="Douglass A.P."/>
            <person name="Hanson S.J."/>
            <person name="Klenk H.-P."/>
            <person name="Labutti K."/>
            <person name="Lapidus A."/>
            <person name="Lindquist E."/>
            <person name="Lipzen A."/>
            <person name="Meier-Kolthoff J.P."/>
            <person name="Ohm R.A."/>
            <person name="Otillar R.P."/>
            <person name="Pangilinan J."/>
            <person name="Peng Y."/>
            <person name="Rokas A."/>
            <person name="Rosa C.A."/>
            <person name="Scheuner C."/>
            <person name="Sibirny A.A."/>
            <person name="Slot J.C."/>
            <person name="Stielow J.B."/>
            <person name="Sun H."/>
            <person name="Kurtzman C.P."/>
            <person name="Blackwell M."/>
            <person name="Grigoriev I.V."/>
            <person name="Jeffries T.W."/>
        </authorList>
    </citation>
    <scope>NUCLEOTIDE SEQUENCE [LARGE SCALE GENOMIC DNA]</scope>
    <source>
        <strain evidence="3">NRRL Y-2460</strain>
    </source>
</reference>
<dbReference type="GO" id="GO:0016747">
    <property type="term" value="F:acyltransferase activity, transferring groups other than amino-acyl groups"/>
    <property type="evidence" value="ECO:0007669"/>
    <property type="project" value="InterPro"/>
</dbReference>
<dbReference type="Proteomes" id="UP000094236">
    <property type="component" value="Unassembled WGS sequence"/>
</dbReference>
<evidence type="ECO:0000313" key="3">
    <source>
        <dbReference type="Proteomes" id="UP000094236"/>
    </source>
</evidence>
<dbReference type="AlphaFoldDB" id="A0A1E4TYD3"/>
<dbReference type="SUPFAM" id="SSF55729">
    <property type="entry name" value="Acyl-CoA N-acyltransferases (Nat)"/>
    <property type="match status" value="1"/>
</dbReference>
<sequence length="329" mass="37385">MDQSGFSKNSNIINNLNIRDVNLYENFNDINIGENKSKPNNSAANFNSISDNNNDNNCFIKQKLVPFIVENNVDENEAIDTLEVEIVDASNYRKAAKTLQIAFVDDKFAEYLTKPIQSQFLKEQVELAIFEASVYSSILDGLVVAIRDKEAEKIDPNAPFLACACFTKPDSTSGFWSMVRAGYLKVAWLANKECRRRVFQEQYPLLNETKSKVLGKDYDESWYLSDIGTTPNARGKGCARKLLEYVYKNFIDINNHLCYLESSHPRNKIIYEKLGFTYVMTIDVGHINCDCTDGPCDESPLQMDIMVRGIKGSKWIANSKNLNQQIIKD</sequence>
<dbReference type="CDD" id="cd04301">
    <property type="entry name" value="NAT_SF"/>
    <property type="match status" value="1"/>
</dbReference>
<dbReference type="Pfam" id="PF13508">
    <property type="entry name" value="Acetyltransf_7"/>
    <property type="match status" value="1"/>
</dbReference>
<dbReference type="InterPro" id="IPR052523">
    <property type="entry name" value="Trichothecene_AcTrans"/>
</dbReference>
<evidence type="ECO:0000313" key="2">
    <source>
        <dbReference type="EMBL" id="ODV96741.1"/>
    </source>
</evidence>
<dbReference type="InterPro" id="IPR000182">
    <property type="entry name" value="GNAT_dom"/>
</dbReference>
<evidence type="ECO:0000259" key="1">
    <source>
        <dbReference type="Pfam" id="PF13508"/>
    </source>
</evidence>
<protein>
    <recommendedName>
        <fullName evidence="1">N-acetyltransferase domain-containing protein</fullName>
    </recommendedName>
</protein>
<organism evidence="2 3">
    <name type="scientific">Pachysolen tannophilus NRRL Y-2460</name>
    <dbReference type="NCBI Taxonomy" id="669874"/>
    <lineage>
        <taxon>Eukaryota</taxon>
        <taxon>Fungi</taxon>
        <taxon>Dikarya</taxon>
        <taxon>Ascomycota</taxon>
        <taxon>Saccharomycotina</taxon>
        <taxon>Pichiomycetes</taxon>
        <taxon>Pachysolenaceae</taxon>
        <taxon>Pachysolen</taxon>
    </lineage>
</organism>
<dbReference type="InterPro" id="IPR016181">
    <property type="entry name" value="Acyl_CoA_acyltransferase"/>
</dbReference>
<dbReference type="EMBL" id="KV454012">
    <property type="protein sequence ID" value="ODV96741.1"/>
    <property type="molecule type" value="Genomic_DNA"/>
</dbReference>
<dbReference type="OrthoDB" id="410198at2759"/>
<gene>
    <name evidence="2" type="ORF">PACTADRAFT_74358</name>
</gene>
<dbReference type="STRING" id="669874.A0A1E4TYD3"/>
<dbReference type="PANTHER" id="PTHR42791:SF1">
    <property type="entry name" value="N-ACETYLTRANSFERASE DOMAIN-CONTAINING PROTEIN"/>
    <property type="match status" value="1"/>
</dbReference>
<feature type="domain" description="N-acetyltransferase" evidence="1">
    <location>
        <begin position="218"/>
        <end position="277"/>
    </location>
</feature>
<dbReference type="PANTHER" id="PTHR42791">
    <property type="entry name" value="GNAT FAMILY ACETYLTRANSFERASE"/>
    <property type="match status" value="1"/>
</dbReference>
<name>A0A1E4TYD3_PACTA</name>